<accession>A0A804NP75</accession>
<reference evidence="2" key="3">
    <citation type="submission" date="2021-05" db="UniProtKB">
        <authorList>
            <consortium name="EnsemblPlants"/>
        </authorList>
    </citation>
    <scope>IDENTIFICATION</scope>
    <source>
        <strain evidence="2">cv. B73</strain>
    </source>
</reference>
<name>A0A804NP75_MAIZE</name>
<organism evidence="2 3">
    <name type="scientific">Zea mays</name>
    <name type="common">Maize</name>
    <dbReference type="NCBI Taxonomy" id="4577"/>
    <lineage>
        <taxon>Eukaryota</taxon>
        <taxon>Viridiplantae</taxon>
        <taxon>Streptophyta</taxon>
        <taxon>Embryophyta</taxon>
        <taxon>Tracheophyta</taxon>
        <taxon>Spermatophyta</taxon>
        <taxon>Magnoliopsida</taxon>
        <taxon>Liliopsida</taxon>
        <taxon>Poales</taxon>
        <taxon>Poaceae</taxon>
        <taxon>PACMAD clade</taxon>
        <taxon>Panicoideae</taxon>
        <taxon>Andropogonodae</taxon>
        <taxon>Andropogoneae</taxon>
        <taxon>Tripsacinae</taxon>
        <taxon>Zea</taxon>
    </lineage>
</organism>
<evidence type="ECO:0000256" key="1">
    <source>
        <dbReference type="SAM" id="MobiDB-lite"/>
    </source>
</evidence>
<sequence>MEESGGLATSDPASRGGAWCQRRFLDRVDGELAAEHGEARFEGGRVEDGVAAMGMTVGRIGGTDVRAWSSRRRTHGGRAGGRRGAAWRLARVLGRSRTTASSMGRERRGRPPGRGAWGWRPSAWKGEAAGV</sequence>
<dbReference type="EnsemblPlants" id="Zm00001eb175380_T001">
    <property type="protein sequence ID" value="Zm00001eb175380_P001"/>
    <property type="gene ID" value="Zm00001eb175380"/>
</dbReference>
<evidence type="ECO:0000313" key="3">
    <source>
        <dbReference type="Proteomes" id="UP000007305"/>
    </source>
</evidence>
<feature type="region of interest" description="Disordered" evidence="1">
    <location>
        <begin position="95"/>
        <end position="131"/>
    </location>
</feature>
<protein>
    <submittedName>
        <fullName evidence="2">Uncharacterized protein</fullName>
    </submittedName>
</protein>
<reference evidence="2" key="2">
    <citation type="submission" date="2019-07" db="EMBL/GenBank/DDBJ databases">
        <authorList>
            <person name="Seetharam A."/>
            <person name="Woodhouse M."/>
            <person name="Cannon E."/>
        </authorList>
    </citation>
    <scope>NUCLEOTIDE SEQUENCE [LARGE SCALE GENOMIC DNA]</scope>
    <source>
        <strain evidence="2">cv. B73</strain>
    </source>
</reference>
<proteinExistence type="predicted"/>
<evidence type="ECO:0000313" key="2">
    <source>
        <dbReference type="EnsemblPlants" id="Zm00001eb175380_P001"/>
    </source>
</evidence>
<dbReference type="InParanoid" id="A0A804NP75"/>
<keyword evidence="3" id="KW-1185">Reference proteome</keyword>
<dbReference type="Gramene" id="Zm00001eb175380_T001">
    <property type="protein sequence ID" value="Zm00001eb175380_P001"/>
    <property type="gene ID" value="Zm00001eb175380"/>
</dbReference>
<reference evidence="3" key="1">
    <citation type="journal article" date="2009" name="Science">
        <title>The B73 maize genome: complexity, diversity, and dynamics.</title>
        <authorList>
            <person name="Schnable P.S."/>
            <person name="Ware D."/>
            <person name="Fulton R.S."/>
            <person name="Stein J.C."/>
            <person name="Wei F."/>
            <person name="Pasternak S."/>
            <person name="Liang C."/>
            <person name="Zhang J."/>
            <person name="Fulton L."/>
            <person name="Graves T.A."/>
            <person name="Minx P."/>
            <person name="Reily A.D."/>
            <person name="Courtney L."/>
            <person name="Kruchowski S.S."/>
            <person name="Tomlinson C."/>
            <person name="Strong C."/>
            <person name="Delehaunty K."/>
            <person name="Fronick C."/>
            <person name="Courtney B."/>
            <person name="Rock S.M."/>
            <person name="Belter E."/>
            <person name="Du F."/>
            <person name="Kim K."/>
            <person name="Abbott R.M."/>
            <person name="Cotton M."/>
            <person name="Levy A."/>
            <person name="Marchetto P."/>
            <person name="Ochoa K."/>
            <person name="Jackson S.M."/>
            <person name="Gillam B."/>
            <person name="Chen W."/>
            <person name="Yan L."/>
            <person name="Higginbotham J."/>
            <person name="Cardenas M."/>
            <person name="Waligorski J."/>
            <person name="Applebaum E."/>
            <person name="Phelps L."/>
            <person name="Falcone J."/>
            <person name="Kanchi K."/>
            <person name="Thane T."/>
            <person name="Scimone A."/>
            <person name="Thane N."/>
            <person name="Henke J."/>
            <person name="Wang T."/>
            <person name="Ruppert J."/>
            <person name="Shah N."/>
            <person name="Rotter K."/>
            <person name="Hodges J."/>
            <person name="Ingenthron E."/>
            <person name="Cordes M."/>
            <person name="Kohlberg S."/>
            <person name="Sgro J."/>
            <person name="Delgado B."/>
            <person name="Mead K."/>
            <person name="Chinwalla A."/>
            <person name="Leonard S."/>
            <person name="Crouse K."/>
            <person name="Collura K."/>
            <person name="Kudrna D."/>
            <person name="Currie J."/>
            <person name="He R."/>
            <person name="Angelova A."/>
            <person name="Rajasekar S."/>
            <person name="Mueller T."/>
            <person name="Lomeli R."/>
            <person name="Scara G."/>
            <person name="Ko A."/>
            <person name="Delaney K."/>
            <person name="Wissotski M."/>
            <person name="Lopez G."/>
            <person name="Campos D."/>
            <person name="Braidotti M."/>
            <person name="Ashley E."/>
            <person name="Golser W."/>
            <person name="Kim H."/>
            <person name="Lee S."/>
            <person name="Lin J."/>
            <person name="Dujmic Z."/>
            <person name="Kim W."/>
            <person name="Talag J."/>
            <person name="Zuccolo A."/>
            <person name="Fan C."/>
            <person name="Sebastian A."/>
            <person name="Kramer M."/>
            <person name="Spiegel L."/>
            <person name="Nascimento L."/>
            <person name="Zutavern T."/>
            <person name="Miller B."/>
            <person name="Ambroise C."/>
            <person name="Muller S."/>
            <person name="Spooner W."/>
            <person name="Narechania A."/>
            <person name="Ren L."/>
            <person name="Wei S."/>
            <person name="Kumari S."/>
            <person name="Faga B."/>
            <person name="Levy M.J."/>
            <person name="McMahan L."/>
            <person name="Van Buren P."/>
            <person name="Vaughn M.W."/>
            <person name="Ying K."/>
            <person name="Yeh C.-T."/>
            <person name="Emrich S.J."/>
            <person name="Jia Y."/>
            <person name="Kalyanaraman A."/>
            <person name="Hsia A.-P."/>
            <person name="Barbazuk W.B."/>
            <person name="Baucom R.S."/>
            <person name="Brutnell T.P."/>
            <person name="Carpita N.C."/>
            <person name="Chaparro C."/>
            <person name="Chia J.-M."/>
            <person name="Deragon J.-M."/>
            <person name="Estill J.C."/>
            <person name="Fu Y."/>
            <person name="Jeddeloh J.A."/>
            <person name="Han Y."/>
            <person name="Lee H."/>
            <person name="Li P."/>
            <person name="Lisch D.R."/>
            <person name="Liu S."/>
            <person name="Liu Z."/>
            <person name="Nagel D.H."/>
            <person name="McCann M.C."/>
            <person name="SanMiguel P."/>
            <person name="Myers A.M."/>
            <person name="Nettleton D."/>
            <person name="Nguyen J."/>
            <person name="Penning B.W."/>
            <person name="Ponnala L."/>
            <person name="Schneider K.L."/>
            <person name="Schwartz D.C."/>
            <person name="Sharma A."/>
            <person name="Soderlund C."/>
            <person name="Springer N.M."/>
            <person name="Sun Q."/>
            <person name="Wang H."/>
            <person name="Waterman M."/>
            <person name="Westerman R."/>
            <person name="Wolfgruber T.K."/>
            <person name="Yang L."/>
            <person name="Yu Y."/>
            <person name="Zhang L."/>
            <person name="Zhou S."/>
            <person name="Zhu Q."/>
            <person name="Bennetzen J.L."/>
            <person name="Dawe R.K."/>
            <person name="Jiang J."/>
            <person name="Jiang N."/>
            <person name="Presting G.G."/>
            <person name="Wessler S.R."/>
            <person name="Aluru S."/>
            <person name="Martienssen R.A."/>
            <person name="Clifton S.W."/>
            <person name="McCombie W.R."/>
            <person name="Wing R.A."/>
            <person name="Wilson R.K."/>
        </authorList>
    </citation>
    <scope>NUCLEOTIDE SEQUENCE [LARGE SCALE GENOMIC DNA]</scope>
    <source>
        <strain evidence="3">cv. B73</strain>
    </source>
</reference>
<dbReference type="Proteomes" id="UP000007305">
    <property type="component" value="Chromosome 4"/>
</dbReference>
<dbReference type="AlphaFoldDB" id="A0A804NP75"/>